<evidence type="ECO:0000313" key="5">
    <source>
        <dbReference type="EMBL" id="KAF2835890.1"/>
    </source>
</evidence>
<keyword evidence="2 5" id="KW-0378">Hydrolase</keyword>
<dbReference type="Proteomes" id="UP000799429">
    <property type="component" value="Unassembled WGS sequence"/>
</dbReference>
<dbReference type="Gene3D" id="3.20.20.140">
    <property type="entry name" value="Metal-dependent hydrolases"/>
    <property type="match status" value="1"/>
</dbReference>
<evidence type="ECO:0000256" key="3">
    <source>
        <dbReference type="ARBA" id="ARBA00022833"/>
    </source>
</evidence>
<keyword evidence="6" id="KW-1185">Reference proteome</keyword>
<sequence>MVLEHLEGARIAAPADFHVHLRDRAMMELVTPTIRKGGVNTVYVMPNLNPPITTVEQALAYRVRLQSLAPDITFLMTLFLHATTTPSTIIAAAAAGIVGIKSYPANVTTQSSAGVTDYTSFFPVFAEMERQGLVLNLHGECPSGGAITVLNAEEKFLPTLHLLHATFPRLRIVLEHCSTAAAVAAVRECGPTVAGTVTPHHLSLVVDDWAADSICFCKPVAKTPRDRDALLRTAVSGSPKFFLGSDSAPHPLVAKTARRVAAGVFTQPYVVPLVLDALGEACERGVVGEEEI</sequence>
<dbReference type="PANTHER" id="PTHR43137">
    <property type="entry name" value="DIHYDROOROTASE"/>
    <property type="match status" value="1"/>
</dbReference>
<dbReference type="AlphaFoldDB" id="A0A9P4VN46"/>
<dbReference type="NCBIfam" id="TIGR00856">
    <property type="entry name" value="pyrC_dimer"/>
    <property type="match status" value="1"/>
</dbReference>
<dbReference type="GO" id="GO:0046872">
    <property type="term" value="F:metal ion binding"/>
    <property type="evidence" value="ECO:0007669"/>
    <property type="project" value="UniProtKB-KW"/>
</dbReference>
<organism evidence="5 6">
    <name type="scientific">Patellaria atrata CBS 101060</name>
    <dbReference type="NCBI Taxonomy" id="1346257"/>
    <lineage>
        <taxon>Eukaryota</taxon>
        <taxon>Fungi</taxon>
        <taxon>Dikarya</taxon>
        <taxon>Ascomycota</taxon>
        <taxon>Pezizomycotina</taxon>
        <taxon>Dothideomycetes</taxon>
        <taxon>Dothideomycetes incertae sedis</taxon>
        <taxon>Patellariales</taxon>
        <taxon>Patellariaceae</taxon>
        <taxon>Patellaria</taxon>
    </lineage>
</organism>
<proteinExistence type="predicted"/>
<dbReference type="EMBL" id="MU006106">
    <property type="protein sequence ID" value="KAF2835890.1"/>
    <property type="molecule type" value="Genomic_DNA"/>
</dbReference>
<keyword evidence="4" id="KW-0665">Pyrimidine biosynthesis</keyword>
<dbReference type="InterPro" id="IPR004721">
    <property type="entry name" value="DHOdimr"/>
</dbReference>
<dbReference type="GO" id="GO:0006207">
    <property type="term" value="P:'de novo' pyrimidine nucleobase biosynthetic process"/>
    <property type="evidence" value="ECO:0007669"/>
    <property type="project" value="TreeGrafter"/>
</dbReference>
<evidence type="ECO:0000313" key="6">
    <source>
        <dbReference type="Proteomes" id="UP000799429"/>
    </source>
</evidence>
<evidence type="ECO:0000256" key="4">
    <source>
        <dbReference type="ARBA" id="ARBA00022975"/>
    </source>
</evidence>
<dbReference type="PANTHER" id="PTHR43137:SF1">
    <property type="entry name" value="DIHYDROOROTASE"/>
    <property type="match status" value="1"/>
</dbReference>
<accession>A0A9P4VN46</accession>
<dbReference type="GO" id="GO:0006221">
    <property type="term" value="P:pyrimidine nucleotide biosynthetic process"/>
    <property type="evidence" value="ECO:0007669"/>
    <property type="project" value="UniProtKB-KW"/>
</dbReference>
<dbReference type="GO" id="GO:0004151">
    <property type="term" value="F:dihydroorotase activity"/>
    <property type="evidence" value="ECO:0007669"/>
    <property type="project" value="InterPro"/>
</dbReference>
<gene>
    <name evidence="5" type="ORF">M501DRAFT_1041791</name>
</gene>
<dbReference type="PROSITE" id="PS00483">
    <property type="entry name" value="DIHYDROOROTASE_2"/>
    <property type="match status" value="1"/>
</dbReference>
<name>A0A9P4VN46_9PEZI</name>
<dbReference type="GO" id="GO:0005737">
    <property type="term" value="C:cytoplasm"/>
    <property type="evidence" value="ECO:0007669"/>
    <property type="project" value="TreeGrafter"/>
</dbReference>
<keyword evidence="1" id="KW-0479">Metal-binding</keyword>
<reference evidence="5" key="1">
    <citation type="journal article" date="2020" name="Stud. Mycol.">
        <title>101 Dothideomycetes genomes: a test case for predicting lifestyles and emergence of pathogens.</title>
        <authorList>
            <person name="Haridas S."/>
            <person name="Albert R."/>
            <person name="Binder M."/>
            <person name="Bloem J."/>
            <person name="Labutti K."/>
            <person name="Salamov A."/>
            <person name="Andreopoulos B."/>
            <person name="Baker S."/>
            <person name="Barry K."/>
            <person name="Bills G."/>
            <person name="Bluhm B."/>
            <person name="Cannon C."/>
            <person name="Castanera R."/>
            <person name="Culley D."/>
            <person name="Daum C."/>
            <person name="Ezra D."/>
            <person name="Gonzalez J."/>
            <person name="Henrissat B."/>
            <person name="Kuo A."/>
            <person name="Liang C."/>
            <person name="Lipzen A."/>
            <person name="Lutzoni F."/>
            <person name="Magnuson J."/>
            <person name="Mondo S."/>
            <person name="Nolan M."/>
            <person name="Ohm R."/>
            <person name="Pangilinan J."/>
            <person name="Park H.-J."/>
            <person name="Ramirez L."/>
            <person name="Alfaro M."/>
            <person name="Sun H."/>
            <person name="Tritt A."/>
            <person name="Yoshinaga Y."/>
            <person name="Zwiers L.-H."/>
            <person name="Turgeon B."/>
            <person name="Goodwin S."/>
            <person name="Spatafora J."/>
            <person name="Crous P."/>
            <person name="Grigoriev I."/>
        </authorList>
    </citation>
    <scope>NUCLEOTIDE SEQUENCE</scope>
    <source>
        <strain evidence="5">CBS 101060</strain>
    </source>
</reference>
<evidence type="ECO:0000256" key="1">
    <source>
        <dbReference type="ARBA" id="ARBA00022723"/>
    </source>
</evidence>
<dbReference type="InterPro" id="IPR002195">
    <property type="entry name" value="Dihydroorotase_CS"/>
</dbReference>
<comment type="caution">
    <text evidence="5">The sequence shown here is derived from an EMBL/GenBank/DDBJ whole genome shotgun (WGS) entry which is preliminary data.</text>
</comment>
<keyword evidence="3" id="KW-0862">Zinc</keyword>
<evidence type="ECO:0000256" key="2">
    <source>
        <dbReference type="ARBA" id="ARBA00022801"/>
    </source>
</evidence>
<dbReference type="SUPFAM" id="SSF51556">
    <property type="entry name" value="Metallo-dependent hydrolases"/>
    <property type="match status" value="1"/>
</dbReference>
<protein>
    <submittedName>
        <fullName evidence="5">Metallo-dependent hydrolase</fullName>
    </submittedName>
</protein>
<dbReference type="OrthoDB" id="1670005at2759"/>
<dbReference type="InterPro" id="IPR032466">
    <property type="entry name" value="Metal_Hydrolase"/>
</dbReference>